<feature type="transmembrane region" description="Helical" evidence="1">
    <location>
        <begin position="74"/>
        <end position="97"/>
    </location>
</feature>
<comment type="caution">
    <text evidence="2">The sequence shown here is derived from an EMBL/GenBank/DDBJ whole genome shotgun (WGS) entry which is preliminary data.</text>
</comment>
<dbReference type="Proteomes" id="UP001150879">
    <property type="component" value="Unassembled WGS sequence"/>
</dbReference>
<evidence type="ECO:0000313" key="2">
    <source>
        <dbReference type="EMBL" id="KAJ5210819.1"/>
    </source>
</evidence>
<dbReference type="OrthoDB" id="5279542at2759"/>
<reference evidence="2" key="2">
    <citation type="journal article" date="2023" name="IMA Fungus">
        <title>Comparative genomic study of the Penicillium genus elucidates a diverse pangenome and 15 lateral gene transfer events.</title>
        <authorList>
            <person name="Petersen C."/>
            <person name="Sorensen T."/>
            <person name="Nielsen M.R."/>
            <person name="Sondergaard T.E."/>
            <person name="Sorensen J.L."/>
            <person name="Fitzpatrick D.A."/>
            <person name="Frisvad J.C."/>
            <person name="Nielsen K.L."/>
        </authorList>
    </citation>
    <scope>NUCLEOTIDE SEQUENCE</scope>
    <source>
        <strain evidence="2">IBT 16849</strain>
    </source>
</reference>
<proteinExistence type="predicted"/>
<protein>
    <recommendedName>
        <fullName evidence="4">MARVEL domain-containing protein</fullName>
    </recommendedName>
</protein>
<feature type="transmembrane region" description="Helical" evidence="1">
    <location>
        <begin position="12"/>
        <end position="34"/>
    </location>
</feature>
<evidence type="ECO:0008006" key="4">
    <source>
        <dbReference type="Google" id="ProtNLM"/>
    </source>
</evidence>
<name>A0A9W9N113_9EURO</name>
<evidence type="ECO:0000256" key="1">
    <source>
        <dbReference type="SAM" id="Phobius"/>
    </source>
</evidence>
<gene>
    <name evidence="2" type="ORF">N7472_000958</name>
</gene>
<dbReference type="AlphaFoldDB" id="A0A9W9N113"/>
<keyword evidence="1" id="KW-1133">Transmembrane helix</keyword>
<keyword evidence="1" id="KW-0472">Membrane</keyword>
<keyword evidence="3" id="KW-1185">Reference proteome</keyword>
<organism evidence="2 3">
    <name type="scientific">Penicillium cf. griseofulvum</name>
    <dbReference type="NCBI Taxonomy" id="2972120"/>
    <lineage>
        <taxon>Eukaryota</taxon>
        <taxon>Fungi</taxon>
        <taxon>Dikarya</taxon>
        <taxon>Ascomycota</taxon>
        <taxon>Pezizomycotina</taxon>
        <taxon>Eurotiomycetes</taxon>
        <taxon>Eurotiomycetidae</taxon>
        <taxon>Eurotiales</taxon>
        <taxon>Aspergillaceae</taxon>
        <taxon>Penicillium</taxon>
    </lineage>
</organism>
<accession>A0A9W9N113</accession>
<feature type="transmembrane region" description="Helical" evidence="1">
    <location>
        <begin position="40"/>
        <end position="62"/>
    </location>
</feature>
<dbReference type="EMBL" id="JAPQKP010000001">
    <property type="protein sequence ID" value="KAJ5210819.1"/>
    <property type="molecule type" value="Genomic_DNA"/>
</dbReference>
<evidence type="ECO:0000313" key="3">
    <source>
        <dbReference type="Proteomes" id="UP001150879"/>
    </source>
</evidence>
<keyword evidence="1" id="KW-0812">Transmembrane</keyword>
<reference evidence="2" key="1">
    <citation type="submission" date="2022-11" db="EMBL/GenBank/DDBJ databases">
        <authorList>
            <person name="Petersen C."/>
        </authorList>
    </citation>
    <scope>NUCLEOTIDE SEQUENCE</scope>
    <source>
        <strain evidence="2">IBT 16849</strain>
    </source>
</reference>
<sequence length="121" mass="13384">MSKASPPETSKLRLGLRVFAVLLAVAIMAVFGAMWQNEAWVYYIITGIPGIWSLVNVILIALKRPVHPGAHIALDLIFTILLWLFGITGLTMEIVSYQDGYRGRSWRDDAIAALTLMIVNG</sequence>